<feature type="transmembrane region" description="Helical" evidence="7">
    <location>
        <begin position="46"/>
        <end position="63"/>
    </location>
</feature>
<dbReference type="Pfam" id="PF03348">
    <property type="entry name" value="Serinc"/>
    <property type="match status" value="1"/>
</dbReference>
<accession>A0ABD3P411</accession>
<feature type="region of interest" description="Disordered" evidence="6">
    <location>
        <begin position="332"/>
        <end position="363"/>
    </location>
</feature>
<evidence type="ECO:0000256" key="3">
    <source>
        <dbReference type="ARBA" id="ARBA00022692"/>
    </source>
</evidence>
<feature type="transmembrane region" description="Helical" evidence="7">
    <location>
        <begin position="301"/>
        <end position="322"/>
    </location>
</feature>
<keyword evidence="8" id="KW-0732">Signal</keyword>
<feature type="signal peptide" evidence="8">
    <location>
        <begin position="1"/>
        <end position="18"/>
    </location>
</feature>
<feature type="transmembrane region" description="Helical" evidence="7">
    <location>
        <begin position="432"/>
        <end position="455"/>
    </location>
</feature>
<name>A0ABD3P411_9STRA</name>
<organism evidence="9 10">
    <name type="scientific">Cyclotella atomus</name>
    <dbReference type="NCBI Taxonomy" id="382360"/>
    <lineage>
        <taxon>Eukaryota</taxon>
        <taxon>Sar</taxon>
        <taxon>Stramenopiles</taxon>
        <taxon>Ochrophyta</taxon>
        <taxon>Bacillariophyta</taxon>
        <taxon>Coscinodiscophyceae</taxon>
        <taxon>Thalassiosirophycidae</taxon>
        <taxon>Stephanodiscales</taxon>
        <taxon>Stephanodiscaceae</taxon>
        <taxon>Cyclotella</taxon>
    </lineage>
</organism>
<evidence type="ECO:0000256" key="5">
    <source>
        <dbReference type="ARBA" id="ARBA00023136"/>
    </source>
</evidence>
<keyword evidence="4 7" id="KW-1133">Transmembrane helix</keyword>
<dbReference type="Proteomes" id="UP001530400">
    <property type="component" value="Unassembled WGS sequence"/>
</dbReference>
<gene>
    <name evidence="9" type="ORF">ACHAWO_005761</name>
</gene>
<feature type="chain" id="PRO_5044887717" description="Serine incorporator" evidence="8">
    <location>
        <begin position="19"/>
        <end position="461"/>
    </location>
</feature>
<dbReference type="PANTHER" id="PTHR10383">
    <property type="entry name" value="SERINE INCORPORATOR"/>
    <property type="match status" value="1"/>
</dbReference>
<dbReference type="EMBL" id="JALLPJ020000821">
    <property type="protein sequence ID" value="KAL3782091.1"/>
    <property type="molecule type" value="Genomic_DNA"/>
</dbReference>
<evidence type="ECO:0000256" key="1">
    <source>
        <dbReference type="ARBA" id="ARBA00004141"/>
    </source>
</evidence>
<evidence type="ECO:0000256" key="8">
    <source>
        <dbReference type="SAM" id="SignalP"/>
    </source>
</evidence>
<comment type="similarity">
    <text evidence="2">Belongs to the TDE1 family.</text>
</comment>
<feature type="transmembrane region" description="Helical" evidence="7">
    <location>
        <begin position="138"/>
        <end position="154"/>
    </location>
</feature>
<keyword evidence="10" id="KW-1185">Reference proteome</keyword>
<sequence length="461" mass="50106">MFAFIASALSFCCCTATASLFSSWCGNDKPSNVPPSANSGRKRSVLLLALSVVVAFVFQYAVAPRLQPNEVAGYTPYIGTYLVETWTGGCTELSSDLVVVCSGNSGVYRASFSAFAFFILFGIAAWCRPTANREAWPAKYILFFFLCVGTVFIPNEPLFLPVYLNIARVGGFLFNIFQQVILIDVAYNWNESWLQKSDQAEIDEGVGKGKKWLGAILASCAILYIGSLVGIILLYIYFGGCSTNDAFITITLTMTVLCTVVQLKFSENGSLLSSACMTAYATYLCGVACSKSSNAECNPKLGETSVGNIIMGLILATMSLLWTGYSSTANKRVGGRDEDDATDNVDTTNSQTDPPKEGGVVVGGSYGATPANEPLSERKSITQDPAYFNNSWKLNAILALISCWYSMALTGWGSIEKRGNIANPDVSETSMWMLIVSQWIALLLYFWTLVAPKFFPDRDFS</sequence>
<evidence type="ECO:0008006" key="11">
    <source>
        <dbReference type="Google" id="ProtNLM"/>
    </source>
</evidence>
<evidence type="ECO:0000256" key="4">
    <source>
        <dbReference type="ARBA" id="ARBA00022989"/>
    </source>
</evidence>
<comment type="caution">
    <text evidence="9">The sequence shown here is derived from an EMBL/GenBank/DDBJ whole genome shotgun (WGS) entry which is preliminary data.</text>
</comment>
<evidence type="ECO:0000256" key="6">
    <source>
        <dbReference type="SAM" id="MobiDB-lite"/>
    </source>
</evidence>
<evidence type="ECO:0000313" key="9">
    <source>
        <dbReference type="EMBL" id="KAL3782091.1"/>
    </source>
</evidence>
<dbReference type="AlphaFoldDB" id="A0ABD3P411"/>
<keyword evidence="3 7" id="KW-0812">Transmembrane</keyword>
<feature type="transmembrane region" description="Helical" evidence="7">
    <location>
        <begin position="394"/>
        <end position="412"/>
    </location>
</feature>
<feature type="compositionally biased region" description="Polar residues" evidence="6">
    <location>
        <begin position="344"/>
        <end position="353"/>
    </location>
</feature>
<feature type="transmembrane region" description="Helical" evidence="7">
    <location>
        <begin position="107"/>
        <end position="126"/>
    </location>
</feature>
<protein>
    <recommendedName>
        <fullName evidence="11">Serine incorporator</fullName>
    </recommendedName>
</protein>
<dbReference type="PANTHER" id="PTHR10383:SF9">
    <property type="entry name" value="SERINE INCORPORATOR, ISOFORM F"/>
    <property type="match status" value="1"/>
</dbReference>
<keyword evidence="5 7" id="KW-0472">Membrane</keyword>
<evidence type="ECO:0000256" key="2">
    <source>
        <dbReference type="ARBA" id="ARBA00006665"/>
    </source>
</evidence>
<feature type="transmembrane region" description="Helical" evidence="7">
    <location>
        <begin position="245"/>
        <end position="265"/>
    </location>
</feature>
<feature type="transmembrane region" description="Helical" evidence="7">
    <location>
        <begin position="212"/>
        <end position="238"/>
    </location>
</feature>
<evidence type="ECO:0000313" key="10">
    <source>
        <dbReference type="Proteomes" id="UP001530400"/>
    </source>
</evidence>
<dbReference type="GO" id="GO:0016020">
    <property type="term" value="C:membrane"/>
    <property type="evidence" value="ECO:0007669"/>
    <property type="project" value="UniProtKB-SubCell"/>
</dbReference>
<dbReference type="InterPro" id="IPR005016">
    <property type="entry name" value="TDE1/TMS"/>
</dbReference>
<proteinExistence type="inferred from homology"/>
<comment type="subcellular location">
    <subcellularLocation>
        <location evidence="1">Membrane</location>
        <topology evidence="1">Multi-pass membrane protein</topology>
    </subcellularLocation>
</comment>
<evidence type="ECO:0000256" key="7">
    <source>
        <dbReference type="SAM" id="Phobius"/>
    </source>
</evidence>
<reference evidence="9 10" key="1">
    <citation type="submission" date="2024-10" db="EMBL/GenBank/DDBJ databases">
        <title>Updated reference genomes for cyclostephanoid diatoms.</title>
        <authorList>
            <person name="Roberts W.R."/>
            <person name="Alverson A.J."/>
        </authorList>
    </citation>
    <scope>NUCLEOTIDE SEQUENCE [LARGE SCALE GENOMIC DNA]</scope>
    <source>
        <strain evidence="9 10">AJA010-31</strain>
    </source>
</reference>